<organism evidence="2 3">
    <name type="scientific">Fumia xinanensis</name>
    <dbReference type="NCBI Taxonomy" id="2763659"/>
    <lineage>
        <taxon>Bacteria</taxon>
        <taxon>Bacillati</taxon>
        <taxon>Bacillota</taxon>
        <taxon>Clostridia</taxon>
        <taxon>Eubacteriales</taxon>
        <taxon>Oscillospiraceae</taxon>
        <taxon>Fumia</taxon>
    </lineage>
</organism>
<dbReference type="RefSeq" id="WP_249294585.1">
    <property type="nucleotide sequence ID" value="NZ_JACRSV010000001.1"/>
</dbReference>
<protein>
    <submittedName>
        <fullName evidence="2">Uncharacterized protein</fullName>
    </submittedName>
</protein>
<gene>
    <name evidence="2" type="ORF">H8710_06275</name>
</gene>
<reference evidence="2" key="1">
    <citation type="submission" date="2020-08" db="EMBL/GenBank/DDBJ databases">
        <title>Genome public.</title>
        <authorList>
            <person name="Liu C."/>
            <person name="Sun Q."/>
        </authorList>
    </citation>
    <scope>NUCLEOTIDE SEQUENCE</scope>
    <source>
        <strain evidence="2">NSJ-33</strain>
    </source>
</reference>
<keyword evidence="1" id="KW-0472">Membrane</keyword>
<dbReference type="Proteomes" id="UP000610760">
    <property type="component" value="Unassembled WGS sequence"/>
</dbReference>
<feature type="transmembrane region" description="Helical" evidence="1">
    <location>
        <begin position="21"/>
        <end position="39"/>
    </location>
</feature>
<feature type="transmembrane region" description="Helical" evidence="1">
    <location>
        <begin position="81"/>
        <end position="104"/>
    </location>
</feature>
<feature type="transmembrane region" description="Helical" evidence="1">
    <location>
        <begin position="254"/>
        <end position="271"/>
    </location>
</feature>
<keyword evidence="1" id="KW-0812">Transmembrane</keyword>
<accession>A0A926I760</accession>
<keyword evidence="3" id="KW-1185">Reference proteome</keyword>
<feature type="transmembrane region" description="Helical" evidence="1">
    <location>
        <begin position="160"/>
        <end position="183"/>
    </location>
</feature>
<evidence type="ECO:0000313" key="3">
    <source>
        <dbReference type="Proteomes" id="UP000610760"/>
    </source>
</evidence>
<proteinExistence type="predicted"/>
<feature type="transmembrane region" description="Helical" evidence="1">
    <location>
        <begin position="226"/>
        <end position="247"/>
    </location>
</feature>
<feature type="transmembrane region" description="Helical" evidence="1">
    <location>
        <begin position="124"/>
        <end position="148"/>
    </location>
</feature>
<dbReference type="AlphaFoldDB" id="A0A926I760"/>
<evidence type="ECO:0000256" key="1">
    <source>
        <dbReference type="SAM" id="Phobius"/>
    </source>
</evidence>
<sequence length="283" mass="32603">MYSAFEIVKISGKEYQKHWKFFLVISLFLIFPLFWFRVNQFASYPFSAFKLYLWTSPLKIPEIGSAFALSSFQDFLKSLPYLVTDSLLVPIFAFLPVAGLYWAGTTKPFGQYLSGTVKKIPQLLLLQLMLIATRLLCFYIFFGLRTLYEWGTGSENKGPLPWICLFIFAVCLAIAIILPFWIIVSGFAGITIVCEDKTAFAAIKNCVNLLKKHFFTVLWNYFKVNVIFWFAHAALFFISFGKFYAAYKTNGLDLMMYFSLHALLSAALYPIKVRSMMYLVETH</sequence>
<name>A0A926I760_9FIRM</name>
<dbReference type="EMBL" id="JACRSV010000001">
    <property type="protein sequence ID" value="MBC8559679.1"/>
    <property type="molecule type" value="Genomic_DNA"/>
</dbReference>
<evidence type="ECO:0000313" key="2">
    <source>
        <dbReference type="EMBL" id="MBC8559679.1"/>
    </source>
</evidence>
<comment type="caution">
    <text evidence="2">The sequence shown here is derived from an EMBL/GenBank/DDBJ whole genome shotgun (WGS) entry which is preliminary data.</text>
</comment>
<keyword evidence="1" id="KW-1133">Transmembrane helix</keyword>